<keyword evidence="5 6" id="KW-0472">Membrane</keyword>
<evidence type="ECO:0000256" key="5">
    <source>
        <dbReference type="ARBA" id="ARBA00023136"/>
    </source>
</evidence>
<feature type="transmembrane region" description="Helical" evidence="6">
    <location>
        <begin position="133"/>
        <end position="157"/>
    </location>
</feature>
<keyword evidence="4 6" id="KW-1133">Transmembrane helix</keyword>
<gene>
    <name evidence="7" type="ORF">C8F04DRAFT_1160349</name>
</gene>
<sequence>MEEDHIVYREEKDFDKEKNAQENDTIVTSGEIGTASRARVNASGHIDQLDRQYGLLSICATALTIDNAWVALGGSITVAVANGGAPGIIYEFLASSVYYGFVATSIAELASSIPSAGGVYHWSSIAGGKYGRVLGFFTGLINFYGWIFGLAAIVVIPANVVVQMYVVFHPDVLVQPWHIFVTFVLINWICCLTVIFFNRYMPALQRIGLFMVIVGGLVTIIVLASAKSHASASFLPHPRRDLPRAVAAQILLGALTGFVYAVALMFSITDLDAVLTSNGSFPLAVVYAQATGSKAGTFGLLFIVFLSVMICSIGIFITTGRIYWALARDNVTPFSSFFSRASARRSCPVPATLFCATLATAFGAVQLGSKTAFADLGGSFVILSTTSYAMAILPHLLSGRKNVPQGPFWMGRAGFFVNTISVLLIVFTNVMFCLPYALPATVPAMNYNSVILVGCLALTTFWWIIHGRTQYPGPRLPHLDAAGHKIDDEI</sequence>
<organism evidence="7 8">
    <name type="scientific">Mycena alexandri</name>
    <dbReference type="NCBI Taxonomy" id="1745969"/>
    <lineage>
        <taxon>Eukaryota</taxon>
        <taxon>Fungi</taxon>
        <taxon>Dikarya</taxon>
        <taxon>Basidiomycota</taxon>
        <taxon>Agaricomycotina</taxon>
        <taxon>Agaricomycetes</taxon>
        <taxon>Agaricomycetidae</taxon>
        <taxon>Agaricales</taxon>
        <taxon>Marasmiineae</taxon>
        <taxon>Mycenaceae</taxon>
        <taxon>Mycena</taxon>
    </lineage>
</organism>
<keyword evidence="2" id="KW-0813">Transport</keyword>
<dbReference type="PANTHER" id="PTHR45649">
    <property type="entry name" value="AMINO-ACID PERMEASE BAT1"/>
    <property type="match status" value="1"/>
</dbReference>
<comment type="subcellular location">
    <subcellularLocation>
        <location evidence="1">Membrane</location>
        <topology evidence="1">Multi-pass membrane protein</topology>
    </subcellularLocation>
</comment>
<feature type="transmembrane region" description="Helical" evidence="6">
    <location>
        <begin position="415"/>
        <end position="438"/>
    </location>
</feature>
<name>A0AAD6S0G3_9AGAR</name>
<dbReference type="Gene3D" id="1.20.1740.10">
    <property type="entry name" value="Amino acid/polyamine transporter I"/>
    <property type="match status" value="2"/>
</dbReference>
<dbReference type="InterPro" id="IPR002293">
    <property type="entry name" value="AA/rel_permease1"/>
</dbReference>
<evidence type="ECO:0000256" key="6">
    <source>
        <dbReference type="SAM" id="Phobius"/>
    </source>
</evidence>
<dbReference type="GO" id="GO:0022857">
    <property type="term" value="F:transmembrane transporter activity"/>
    <property type="evidence" value="ECO:0007669"/>
    <property type="project" value="InterPro"/>
</dbReference>
<evidence type="ECO:0000313" key="8">
    <source>
        <dbReference type="Proteomes" id="UP001218188"/>
    </source>
</evidence>
<dbReference type="Proteomes" id="UP001218188">
    <property type="component" value="Unassembled WGS sequence"/>
</dbReference>
<dbReference type="PIRSF" id="PIRSF006060">
    <property type="entry name" value="AA_transporter"/>
    <property type="match status" value="1"/>
</dbReference>
<reference evidence="7" key="1">
    <citation type="submission" date="2023-03" db="EMBL/GenBank/DDBJ databases">
        <title>Massive genome expansion in bonnet fungi (Mycena s.s.) driven by repeated elements and novel gene families across ecological guilds.</title>
        <authorList>
            <consortium name="Lawrence Berkeley National Laboratory"/>
            <person name="Harder C.B."/>
            <person name="Miyauchi S."/>
            <person name="Viragh M."/>
            <person name="Kuo A."/>
            <person name="Thoen E."/>
            <person name="Andreopoulos B."/>
            <person name="Lu D."/>
            <person name="Skrede I."/>
            <person name="Drula E."/>
            <person name="Henrissat B."/>
            <person name="Morin E."/>
            <person name="Kohler A."/>
            <person name="Barry K."/>
            <person name="LaButti K."/>
            <person name="Morin E."/>
            <person name="Salamov A."/>
            <person name="Lipzen A."/>
            <person name="Mereny Z."/>
            <person name="Hegedus B."/>
            <person name="Baldrian P."/>
            <person name="Stursova M."/>
            <person name="Weitz H."/>
            <person name="Taylor A."/>
            <person name="Grigoriev I.V."/>
            <person name="Nagy L.G."/>
            <person name="Martin F."/>
            <person name="Kauserud H."/>
        </authorList>
    </citation>
    <scope>NUCLEOTIDE SEQUENCE</scope>
    <source>
        <strain evidence="7">CBHHK200</strain>
    </source>
</reference>
<protein>
    <submittedName>
        <fullName evidence="7">Choline transport protein</fullName>
    </submittedName>
</protein>
<dbReference type="EMBL" id="JARJCM010000482">
    <property type="protein sequence ID" value="KAJ7016602.1"/>
    <property type="molecule type" value="Genomic_DNA"/>
</dbReference>
<evidence type="ECO:0000256" key="3">
    <source>
        <dbReference type="ARBA" id="ARBA00022692"/>
    </source>
</evidence>
<dbReference type="GO" id="GO:0016020">
    <property type="term" value="C:membrane"/>
    <property type="evidence" value="ECO:0007669"/>
    <property type="project" value="UniProtKB-SubCell"/>
</dbReference>
<feature type="transmembrane region" description="Helical" evidence="6">
    <location>
        <begin position="298"/>
        <end position="326"/>
    </location>
</feature>
<feature type="transmembrane region" description="Helical" evidence="6">
    <location>
        <begin position="347"/>
        <end position="367"/>
    </location>
</feature>
<dbReference type="AlphaFoldDB" id="A0AAD6S0G3"/>
<evidence type="ECO:0000256" key="4">
    <source>
        <dbReference type="ARBA" id="ARBA00022989"/>
    </source>
</evidence>
<keyword evidence="3 6" id="KW-0812">Transmembrane</keyword>
<dbReference type="PANTHER" id="PTHR45649:SF27">
    <property type="entry name" value="CHOLINE TRANSPORTER (EUROFUNG)"/>
    <property type="match status" value="1"/>
</dbReference>
<feature type="transmembrane region" description="Helical" evidence="6">
    <location>
        <begin position="209"/>
        <end position="226"/>
    </location>
</feature>
<dbReference type="Pfam" id="PF13520">
    <property type="entry name" value="AA_permease_2"/>
    <property type="match status" value="2"/>
</dbReference>
<evidence type="ECO:0000313" key="7">
    <source>
        <dbReference type="EMBL" id="KAJ7016602.1"/>
    </source>
</evidence>
<accession>A0AAD6S0G3</accession>
<feature type="transmembrane region" description="Helical" evidence="6">
    <location>
        <begin position="246"/>
        <end position="266"/>
    </location>
</feature>
<feature type="transmembrane region" description="Helical" evidence="6">
    <location>
        <begin position="177"/>
        <end position="197"/>
    </location>
</feature>
<proteinExistence type="predicted"/>
<evidence type="ECO:0000256" key="1">
    <source>
        <dbReference type="ARBA" id="ARBA00004141"/>
    </source>
</evidence>
<feature type="transmembrane region" description="Helical" evidence="6">
    <location>
        <begin position="444"/>
        <end position="465"/>
    </location>
</feature>
<keyword evidence="8" id="KW-1185">Reference proteome</keyword>
<evidence type="ECO:0000256" key="2">
    <source>
        <dbReference type="ARBA" id="ARBA00022448"/>
    </source>
</evidence>
<feature type="transmembrane region" description="Helical" evidence="6">
    <location>
        <begin position="373"/>
        <end position="394"/>
    </location>
</feature>
<comment type="caution">
    <text evidence="7">The sequence shown here is derived from an EMBL/GenBank/DDBJ whole genome shotgun (WGS) entry which is preliminary data.</text>
</comment>